<feature type="chain" id="PRO_5020732064" evidence="2">
    <location>
        <begin position="23"/>
        <end position="71"/>
    </location>
</feature>
<sequence>MTKFLIAALLAIAPVAAQTSQAQPKPPVTDREQVQADRAKAAAEDKNAPTTRPWDRDASGKRPWERSSISK</sequence>
<evidence type="ECO:0000256" key="2">
    <source>
        <dbReference type="SAM" id="SignalP"/>
    </source>
</evidence>
<protein>
    <submittedName>
        <fullName evidence="3">Uncharacterized protein</fullName>
    </submittedName>
</protein>
<feature type="region of interest" description="Disordered" evidence="1">
    <location>
        <begin position="18"/>
        <end position="71"/>
    </location>
</feature>
<name>A0A4Q0S1V4_9BRAD</name>
<dbReference type="RefSeq" id="WP_128919380.1">
    <property type="nucleotide sequence ID" value="NZ_LBJC01000032.1"/>
</dbReference>
<reference evidence="3 4" key="1">
    <citation type="submission" date="2015-04" db="EMBL/GenBank/DDBJ databases">
        <title>Comparative genomics of rhizobia nodulating Arachis hypogaea in China.</title>
        <authorList>
            <person name="Li Y."/>
        </authorList>
    </citation>
    <scope>NUCLEOTIDE SEQUENCE [LARGE SCALE GENOMIC DNA]</scope>
    <source>
        <strain evidence="3 4">CCBAU 51757</strain>
    </source>
</reference>
<proteinExistence type="predicted"/>
<accession>A0A4Q0S1V4</accession>
<dbReference type="OrthoDB" id="8251364at2"/>
<dbReference type="EMBL" id="LBJQ01000080">
    <property type="protein sequence ID" value="RXH26760.1"/>
    <property type="molecule type" value="Genomic_DNA"/>
</dbReference>
<keyword evidence="2" id="KW-0732">Signal</keyword>
<evidence type="ECO:0000313" key="4">
    <source>
        <dbReference type="Proteomes" id="UP000289546"/>
    </source>
</evidence>
<keyword evidence="4" id="KW-1185">Reference proteome</keyword>
<organism evidence="3 4">
    <name type="scientific">Bradyrhizobium nanningense</name>
    <dbReference type="NCBI Taxonomy" id="1325118"/>
    <lineage>
        <taxon>Bacteria</taxon>
        <taxon>Pseudomonadati</taxon>
        <taxon>Pseudomonadota</taxon>
        <taxon>Alphaproteobacteria</taxon>
        <taxon>Hyphomicrobiales</taxon>
        <taxon>Nitrobacteraceae</taxon>
        <taxon>Bradyrhizobium</taxon>
    </lineage>
</organism>
<feature type="compositionally biased region" description="Basic and acidic residues" evidence="1">
    <location>
        <begin position="28"/>
        <end position="65"/>
    </location>
</feature>
<comment type="caution">
    <text evidence="3">The sequence shown here is derived from an EMBL/GenBank/DDBJ whole genome shotgun (WGS) entry which is preliminary data.</text>
</comment>
<evidence type="ECO:0000313" key="3">
    <source>
        <dbReference type="EMBL" id="RXH26760.1"/>
    </source>
</evidence>
<evidence type="ECO:0000256" key="1">
    <source>
        <dbReference type="SAM" id="MobiDB-lite"/>
    </source>
</evidence>
<feature type="signal peptide" evidence="2">
    <location>
        <begin position="1"/>
        <end position="22"/>
    </location>
</feature>
<dbReference type="AlphaFoldDB" id="A0A4Q0S1V4"/>
<dbReference type="Proteomes" id="UP000289546">
    <property type="component" value="Unassembled WGS sequence"/>
</dbReference>
<gene>
    <name evidence="3" type="ORF">XH99_18485</name>
</gene>